<dbReference type="EMBL" id="FNGF01000002">
    <property type="protein sequence ID" value="SDK83921.1"/>
    <property type="molecule type" value="Genomic_DNA"/>
</dbReference>
<keyword evidence="1" id="KW-1133">Transmembrane helix</keyword>
<reference evidence="3" key="1">
    <citation type="submission" date="2016-10" db="EMBL/GenBank/DDBJ databases">
        <authorList>
            <person name="Varghese N."/>
            <person name="Submissions S."/>
        </authorList>
    </citation>
    <scope>NUCLEOTIDE SEQUENCE [LARGE SCALE GENOMIC DNA]</scope>
    <source>
        <strain evidence="3">CGMCC 4.3147</strain>
    </source>
</reference>
<feature type="transmembrane region" description="Helical" evidence="1">
    <location>
        <begin position="163"/>
        <end position="184"/>
    </location>
</feature>
<keyword evidence="1" id="KW-0812">Transmembrane</keyword>
<dbReference type="STRING" id="380244.SAMN05216298_1603"/>
<protein>
    <submittedName>
        <fullName evidence="2">Uncharacterized protein</fullName>
    </submittedName>
</protein>
<gene>
    <name evidence="2" type="ORF">SAMN05216298_1603</name>
</gene>
<dbReference type="OrthoDB" id="5181943at2"/>
<evidence type="ECO:0000256" key="1">
    <source>
        <dbReference type="SAM" id="Phobius"/>
    </source>
</evidence>
<keyword evidence="3" id="KW-1185">Reference proteome</keyword>
<dbReference type="AlphaFoldDB" id="A0A1G9F6E8"/>
<dbReference type="Proteomes" id="UP000198662">
    <property type="component" value="Unassembled WGS sequence"/>
</dbReference>
<sequence>MNMPSDVPPQTYALLSLVQAHLRHLDRTDGDHLPVPQWEAAVESARTVAAAKAPGVEVTAADVPMIVGTGAPDRRRRLYTSMPVDDAVAALADESEVALFSYNRRGRLQAANRTALADQARAWYPPAKALAPMRILDESVWEPVAAAGGDAGRPGMFEAAAGWLVLLVLIAFLGATAYLALWYFHIV</sequence>
<evidence type="ECO:0000313" key="3">
    <source>
        <dbReference type="Proteomes" id="UP000198662"/>
    </source>
</evidence>
<keyword evidence="1" id="KW-0472">Membrane</keyword>
<accession>A0A1G9F6E8</accession>
<proteinExistence type="predicted"/>
<evidence type="ECO:0000313" key="2">
    <source>
        <dbReference type="EMBL" id="SDK83921.1"/>
    </source>
</evidence>
<organism evidence="2 3">
    <name type="scientific">Glycomyces sambucus</name>
    <dbReference type="NCBI Taxonomy" id="380244"/>
    <lineage>
        <taxon>Bacteria</taxon>
        <taxon>Bacillati</taxon>
        <taxon>Actinomycetota</taxon>
        <taxon>Actinomycetes</taxon>
        <taxon>Glycomycetales</taxon>
        <taxon>Glycomycetaceae</taxon>
        <taxon>Glycomyces</taxon>
    </lineage>
</organism>
<dbReference type="RefSeq" id="WP_091045772.1">
    <property type="nucleotide sequence ID" value="NZ_FNGF01000002.1"/>
</dbReference>
<name>A0A1G9F6E8_9ACTN</name>